<dbReference type="GO" id="GO:0006606">
    <property type="term" value="P:protein import into nucleus"/>
    <property type="evidence" value="ECO:0007669"/>
    <property type="project" value="TreeGrafter"/>
</dbReference>
<dbReference type="InterPro" id="IPR007252">
    <property type="entry name" value="Nup84/Nup107"/>
</dbReference>
<keyword evidence="7" id="KW-0539">Nucleus</keyword>
<dbReference type="AlphaFoldDB" id="A0A7S3QUN6"/>
<dbReference type="GO" id="GO:0017056">
    <property type="term" value="F:structural constituent of nuclear pore"/>
    <property type="evidence" value="ECO:0007669"/>
    <property type="project" value="InterPro"/>
</dbReference>
<keyword evidence="6" id="KW-0906">Nuclear pore complex</keyword>
<name>A0A7S3QUN6_DUNTE</name>
<evidence type="ECO:0000256" key="8">
    <source>
        <dbReference type="SAM" id="MobiDB-lite"/>
    </source>
</evidence>
<dbReference type="EMBL" id="HBIP01015280">
    <property type="protein sequence ID" value="CAE0493800.1"/>
    <property type="molecule type" value="Transcribed_RNA"/>
</dbReference>
<dbReference type="GO" id="GO:0006406">
    <property type="term" value="P:mRNA export from nucleus"/>
    <property type="evidence" value="ECO:0007669"/>
    <property type="project" value="TreeGrafter"/>
</dbReference>
<proteinExistence type="predicted"/>
<evidence type="ECO:0000256" key="1">
    <source>
        <dbReference type="ARBA" id="ARBA00004567"/>
    </source>
</evidence>
<dbReference type="Gene3D" id="1.10.3450.20">
    <property type="match status" value="1"/>
</dbReference>
<evidence type="ECO:0000256" key="6">
    <source>
        <dbReference type="ARBA" id="ARBA00023132"/>
    </source>
</evidence>
<keyword evidence="5" id="KW-0811">Translocation</keyword>
<dbReference type="Pfam" id="PF04121">
    <property type="entry name" value="Nup84_Nup100"/>
    <property type="match status" value="1"/>
</dbReference>
<evidence type="ECO:0000256" key="3">
    <source>
        <dbReference type="ARBA" id="ARBA00022816"/>
    </source>
</evidence>
<protein>
    <recommendedName>
        <fullName evidence="9">Rhodanese domain-containing protein</fullName>
    </recommendedName>
</protein>
<comment type="subcellular location">
    <subcellularLocation>
        <location evidence="1">Nucleus</location>
        <location evidence="1">Nuclear pore complex</location>
    </subcellularLocation>
</comment>
<sequence>MDNFDEDEQGILEEINALEQLPPSPLLNFGSPSRARPQASALNMALREGPVQQQPAASGSWDEEFAAVLGELLLDRCDAKDATAALEGMAQRRSQLLKQDLSQQVHRPARYMHLQALAAELDAQAATWHLVWCLHCNEMPPAGTGGPEVLDTAGMRTTRQMLADHISSDAQLTRCAAVIAWLESMADDALNGGPGANSAHGQPRFAEHEGVWLETKHRLGQGGLVTELDPDAPSRQGRSLHSDNAKAEERLMYRLWQLVRSGRLKDARALCRACGQPWRAASIGGPGGDFGPLPVGLAAGQVEEELTEEMQVEDIMHEVATGPSLSRAMWKWTCLQAAQRAVKSGARYEAALYGALCAYLPATLAVCGSWEDACWAYCRAWLDVATDVPLGREPGPATELDSKNLAVNGDVLVHVVRSATTSQGGFAAATALPGAGPADAATATVMSALTVLDGQWPAGVLPQASGGLVPPATFDALFAMLAASGVASVVAAGRDNVHQIQQHLIKDSMAALAQHLYSWLVAKDGTVTTQSAGQPPTATALYPTSALSFNSGGDMLSGDEPLATSEGLSAAGSSGLPSRPARLVAFGCHLLLGLEGLGVLRAGGGSREDAVENARISSLAEQVVAMYLSSLLERQLTALVPQYLCHLGEVMRGVLAHETLSVLTDALVTASPVPGPPIRGLASGGKATSILESTADAACYEVYHGMEYWFGHCHARQLRQQHEQGGSQREAPQGPRLGGAENDANSTVTNSLRTSIRHQEARILLTTFMDHMRFGPAYSPLARVTAARWLFYPHLRLQRDFGGSSAAQAAADPYVWSDALELSNALCCELALGSSGAAAAAAHYMLSAVVSPGFEAAASDAVDGMRLQSEGLRAEAAAAQGALESAEMSGDELGRAEAHEAAAAALAAHADLESAIQQVSELLAELSSWRVFFDLDRRMAEWSEQYEAAQAAEHGSDKAAALASQAEQLLDEISGQLLKGGWMAWGGEAPTLDSQEAQQQQQQQQQHPHNTPSCTVDLVVTCQQSSHAANASQALSASAQPFVGLKGAELYELEMQLRSALAPVIRAPGAVGPGSSVLEEGVQAQVVAPQGAEGFLTVSLTCPLGSAKAWRAMTTLAVSIVQGSLPGLPQVYVVNMRASRPASMAICRRCCLGQAVMHCSALRHARAALGGDGKAGEELVELLASGPNRSAEGTSSGLASMLSPAMLQCVLQREADTVVQVLWNEQQQRQQ</sequence>
<dbReference type="PANTHER" id="PTHR13003">
    <property type="entry name" value="NUP107-RELATED"/>
    <property type="match status" value="1"/>
</dbReference>
<accession>A0A7S3QUN6</accession>
<keyword evidence="2" id="KW-0813">Transport</keyword>
<evidence type="ECO:0000313" key="10">
    <source>
        <dbReference type="EMBL" id="CAE0493800.1"/>
    </source>
</evidence>
<feature type="region of interest" description="Disordered" evidence="8">
    <location>
        <begin position="991"/>
        <end position="1012"/>
    </location>
</feature>
<evidence type="ECO:0000256" key="5">
    <source>
        <dbReference type="ARBA" id="ARBA00023010"/>
    </source>
</evidence>
<feature type="region of interest" description="Disordered" evidence="8">
    <location>
        <begin position="720"/>
        <end position="747"/>
    </location>
</feature>
<gene>
    <name evidence="10" type="ORF">DTER00134_LOCUS8873</name>
</gene>
<dbReference type="InterPro" id="IPR001763">
    <property type="entry name" value="Rhodanese-like_dom"/>
</dbReference>
<organism evidence="10">
    <name type="scientific">Dunaliella tertiolecta</name>
    <name type="common">Green alga</name>
    <dbReference type="NCBI Taxonomy" id="3047"/>
    <lineage>
        <taxon>Eukaryota</taxon>
        <taxon>Viridiplantae</taxon>
        <taxon>Chlorophyta</taxon>
        <taxon>core chlorophytes</taxon>
        <taxon>Chlorophyceae</taxon>
        <taxon>CS clade</taxon>
        <taxon>Chlamydomonadales</taxon>
        <taxon>Dunaliellaceae</taxon>
        <taxon>Dunaliella</taxon>
    </lineage>
</organism>
<dbReference type="PROSITE" id="PS50206">
    <property type="entry name" value="RHODANESE_3"/>
    <property type="match status" value="1"/>
</dbReference>
<dbReference type="PANTHER" id="PTHR13003:SF2">
    <property type="entry name" value="NUCLEAR PORE COMPLEX PROTEIN NUP107"/>
    <property type="match status" value="1"/>
</dbReference>
<evidence type="ECO:0000259" key="9">
    <source>
        <dbReference type="PROSITE" id="PS50206"/>
    </source>
</evidence>
<feature type="domain" description="Rhodanese" evidence="9">
    <location>
        <begin position="977"/>
        <end position="994"/>
    </location>
</feature>
<evidence type="ECO:0000256" key="4">
    <source>
        <dbReference type="ARBA" id="ARBA00022927"/>
    </source>
</evidence>
<keyword evidence="4" id="KW-0653">Protein transport</keyword>
<evidence type="ECO:0000256" key="2">
    <source>
        <dbReference type="ARBA" id="ARBA00022448"/>
    </source>
</evidence>
<evidence type="ECO:0000256" key="7">
    <source>
        <dbReference type="ARBA" id="ARBA00023242"/>
    </source>
</evidence>
<dbReference type="GO" id="GO:0000973">
    <property type="term" value="P:post-transcriptional tethering of RNA polymerase II gene DNA at nuclear periphery"/>
    <property type="evidence" value="ECO:0007669"/>
    <property type="project" value="TreeGrafter"/>
</dbReference>
<keyword evidence="3" id="KW-0509">mRNA transport</keyword>
<reference evidence="10" key="1">
    <citation type="submission" date="2021-01" db="EMBL/GenBank/DDBJ databases">
        <authorList>
            <person name="Corre E."/>
            <person name="Pelletier E."/>
            <person name="Niang G."/>
            <person name="Scheremetjew M."/>
            <person name="Finn R."/>
            <person name="Kale V."/>
            <person name="Holt S."/>
            <person name="Cochrane G."/>
            <person name="Meng A."/>
            <person name="Brown T."/>
            <person name="Cohen L."/>
        </authorList>
    </citation>
    <scope>NUCLEOTIDE SEQUENCE</scope>
    <source>
        <strain evidence="10">CCMP1320</strain>
    </source>
</reference>
<dbReference type="GO" id="GO:0031080">
    <property type="term" value="C:nuclear pore outer ring"/>
    <property type="evidence" value="ECO:0007669"/>
    <property type="project" value="TreeGrafter"/>
</dbReference>